<feature type="coiled-coil region" evidence="10">
    <location>
        <begin position="25"/>
        <end position="52"/>
    </location>
</feature>
<dbReference type="GO" id="GO:0051233">
    <property type="term" value="C:spindle midzone"/>
    <property type="evidence" value="ECO:0007669"/>
    <property type="project" value="TreeGrafter"/>
</dbReference>
<proteinExistence type="inferred from homology"/>
<dbReference type="Proteomes" id="UP000008743">
    <property type="component" value="Unassembled WGS sequence"/>
</dbReference>
<organism evidence="13 14">
    <name type="scientific">Capsaspora owczarzaki (strain ATCC 30864)</name>
    <dbReference type="NCBI Taxonomy" id="595528"/>
    <lineage>
        <taxon>Eukaryota</taxon>
        <taxon>Filasterea</taxon>
        <taxon>Capsaspora</taxon>
    </lineage>
</organism>
<evidence type="ECO:0000313" key="13">
    <source>
        <dbReference type="EMBL" id="KJE89396.1"/>
    </source>
</evidence>
<comment type="subcellular location">
    <subcellularLocation>
        <location evidence="2">Chromosome</location>
        <location evidence="2">Centromere</location>
    </subcellularLocation>
    <subcellularLocation>
        <location evidence="1">Nucleus</location>
    </subcellularLocation>
</comment>
<dbReference type="GO" id="GO:0000775">
    <property type="term" value="C:chromosome, centromeric region"/>
    <property type="evidence" value="ECO:0007669"/>
    <property type="project" value="UniProtKB-SubCell"/>
</dbReference>
<dbReference type="Pfam" id="PF10444">
    <property type="entry name" value="Nbl1_Borealin_N"/>
    <property type="match status" value="1"/>
</dbReference>
<evidence type="ECO:0000256" key="7">
    <source>
        <dbReference type="ARBA" id="ARBA00023242"/>
    </source>
</evidence>
<keyword evidence="5" id="KW-0132">Cell division</keyword>
<evidence type="ECO:0000256" key="5">
    <source>
        <dbReference type="ARBA" id="ARBA00022618"/>
    </source>
</evidence>
<dbReference type="InterPro" id="IPR046466">
    <property type="entry name" value="Borealin_C"/>
</dbReference>
<accession>A0A0D2U2F7</accession>
<dbReference type="EMBL" id="KE346360">
    <property type="protein sequence ID" value="KJE89396.1"/>
    <property type="molecule type" value="Genomic_DNA"/>
</dbReference>
<evidence type="ECO:0000256" key="9">
    <source>
        <dbReference type="ARBA" id="ARBA00023328"/>
    </source>
</evidence>
<protein>
    <submittedName>
        <fullName evidence="13">Uncharacterized protein</fullName>
    </submittedName>
</protein>
<keyword evidence="14" id="KW-1185">Reference proteome</keyword>
<evidence type="ECO:0000259" key="12">
    <source>
        <dbReference type="Pfam" id="PF10512"/>
    </source>
</evidence>
<evidence type="ECO:0000256" key="3">
    <source>
        <dbReference type="ARBA" id="ARBA00009914"/>
    </source>
</evidence>
<reference evidence="14" key="1">
    <citation type="submission" date="2011-02" db="EMBL/GenBank/DDBJ databases">
        <title>The Genome Sequence of Capsaspora owczarzaki ATCC 30864.</title>
        <authorList>
            <person name="Russ C."/>
            <person name="Cuomo C."/>
            <person name="Burger G."/>
            <person name="Gray M.W."/>
            <person name="Holland P.W.H."/>
            <person name="King N."/>
            <person name="Lang F.B.F."/>
            <person name="Roger A.J."/>
            <person name="Ruiz-Trillo I."/>
            <person name="Young S.K."/>
            <person name="Zeng Q."/>
            <person name="Gargeya S."/>
            <person name="Alvarado L."/>
            <person name="Berlin A."/>
            <person name="Chapman S.B."/>
            <person name="Chen Z."/>
            <person name="Freedman E."/>
            <person name="Gellesch M."/>
            <person name="Goldberg J."/>
            <person name="Griggs A."/>
            <person name="Gujja S."/>
            <person name="Heilman E."/>
            <person name="Heiman D."/>
            <person name="Howarth C."/>
            <person name="Mehta T."/>
            <person name="Neiman D."/>
            <person name="Pearson M."/>
            <person name="Roberts A."/>
            <person name="Saif S."/>
            <person name="Shea T."/>
            <person name="Shenoy N."/>
            <person name="Sisk P."/>
            <person name="Stolte C."/>
            <person name="Sykes S."/>
            <person name="White J."/>
            <person name="Yandava C."/>
            <person name="Haas B."/>
            <person name="Nusbaum C."/>
            <person name="Birren B."/>
        </authorList>
    </citation>
    <scope>NUCLEOTIDE SEQUENCE</scope>
    <source>
        <strain evidence="14">ATCC 30864</strain>
    </source>
</reference>
<feature type="domain" description="Borealin N-terminal" evidence="11">
    <location>
        <begin position="27"/>
        <end position="82"/>
    </location>
</feature>
<keyword evidence="10" id="KW-0175">Coiled coil</keyword>
<sequence length="360" mass="39116">MSAEPTTPPRSPTGDQVLLSKDQSRLKLERQLQQFELEVQSKVDKMNTLKKMQLLSLSNNFKFPMLQVPRAIKQMKLREYLERYGDAVGPMPSAATLSSLPLPASTAIPAAPLDRQPTLEVPATIGRKGVLKTANTNSMFGAPPGTVKKGVMLSNTATVMMPQMGPREPAVEAPAPEMAVPGTQTRSRVARSATVTAADHMRPSTVKRGAKRSADTEGENAVTCADVMVMATPSMQRKPLPIWGATPLQTPRGDARPTVAQTPVVRVARAGETVMSINGSPLAVLPDSRAYVRASNVHEPGSSVIILPLENGRALELDPLKYDPTVLQFVEKESRFEAFNRLKAMAVDVQRYMDQLRQAT</sequence>
<feature type="domain" description="Borealin C-terminal" evidence="12">
    <location>
        <begin position="231"/>
        <end position="332"/>
    </location>
</feature>
<dbReference type="InParanoid" id="A0A0D2U2F7"/>
<dbReference type="GO" id="GO:0032133">
    <property type="term" value="C:chromosome passenger complex"/>
    <property type="evidence" value="ECO:0007669"/>
    <property type="project" value="TreeGrafter"/>
</dbReference>
<evidence type="ECO:0000256" key="4">
    <source>
        <dbReference type="ARBA" id="ARBA00022454"/>
    </source>
</evidence>
<keyword evidence="7" id="KW-0539">Nucleus</keyword>
<evidence type="ECO:0000256" key="6">
    <source>
        <dbReference type="ARBA" id="ARBA00022776"/>
    </source>
</evidence>
<name>A0A0D2U2F7_CAPO3</name>
<dbReference type="GO" id="GO:0051301">
    <property type="term" value="P:cell division"/>
    <property type="evidence" value="ECO:0007669"/>
    <property type="project" value="UniProtKB-KW"/>
</dbReference>
<dbReference type="GO" id="GO:0000070">
    <property type="term" value="P:mitotic sister chromatid segregation"/>
    <property type="evidence" value="ECO:0007669"/>
    <property type="project" value="TreeGrafter"/>
</dbReference>
<evidence type="ECO:0000259" key="11">
    <source>
        <dbReference type="Pfam" id="PF10444"/>
    </source>
</evidence>
<evidence type="ECO:0000256" key="10">
    <source>
        <dbReference type="SAM" id="Coils"/>
    </source>
</evidence>
<dbReference type="GO" id="GO:0005634">
    <property type="term" value="C:nucleus"/>
    <property type="evidence" value="ECO:0007669"/>
    <property type="project" value="UniProtKB-SubCell"/>
</dbReference>
<evidence type="ECO:0000256" key="2">
    <source>
        <dbReference type="ARBA" id="ARBA00004584"/>
    </source>
</evidence>
<keyword evidence="6" id="KW-0498">Mitosis</keyword>
<evidence type="ECO:0000256" key="8">
    <source>
        <dbReference type="ARBA" id="ARBA00023306"/>
    </source>
</evidence>
<keyword evidence="8" id="KW-0131">Cell cycle</keyword>
<dbReference type="PANTHER" id="PTHR16040:SF7">
    <property type="entry name" value="AUSTRALIN, ISOFORM A-RELATED"/>
    <property type="match status" value="1"/>
</dbReference>
<dbReference type="Pfam" id="PF10512">
    <property type="entry name" value="Borealin"/>
    <property type="match status" value="1"/>
</dbReference>
<evidence type="ECO:0000256" key="1">
    <source>
        <dbReference type="ARBA" id="ARBA00004123"/>
    </source>
</evidence>
<dbReference type="AlphaFoldDB" id="A0A0D2U2F7"/>
<gene>
    <name evidence="13" type="ORF">CAOG_000874</name>
</gene>
<dbReference type="RefSeq" id="XP_004365745.1">
    <property type="nucleotide sequence ID" value="XM_004365688.2"/>
</dbReference>
<dbReference type="PANTHER" id="PTHR16040">
    <property type="entry name" value="AUSTRALIN, ISOFORM A-RELATED"/>
    <property type="match status" value="1"/>
</dbReference>
<comment type="similarity">
    <text evidence="3">Belongs to the borealin family.</text>
</comment>
<keyword evidence="9" id="KW-0137">Centromere</keyword>
<dbReference type="InterPro" id="IPR018851">
    <property type="entry name" value="Borealin_N"/>
</dbReference>
<dbReference type="PhylomeDB" id="A0A0D2U2F7"/>
<dbReference type="InterPro" id="IPR018867">
    <property type="entry name" value="Cell_div_borealin"/>
</dbReference>
<dbReference type="OrthoDB" id="6360905at2759"/>
<evidence type="ECO:0000313" key="14">
    <source>
        <dbReference type="Proteomes" id="UP000008743"/>
    </source>
</evidence>
<dbReference type="Gene3D" id="6.10.250.1900">
    <property type="match status" value="1"/>
</dbReference>
<keyword evidence="4" id="KW-0158">Chromosome</keyword>